<proteinExistence type="predicted"/>
<dbReference type="Proteomes" id="UP000245207">
    <property type="component" value="Unassembled WGS sequence"/>
</dbReference>
<sequence>MLERNFKEFDIEDSDVSRGFDWNSDIDMNDDYAIDKIKEDFEISENGEIEFKEFITGLTKWLEKARGSKRGLHMSGSEIMNALGASVVAAPLVDVITNLSAAIHLFFLRLIHFAAFYNQLLRGSVGIDESHQLTPAKHFLYTF</sequence>
<comment type="caution">
    <text evidence="1">The sequence shown here is derived from an EMBL/GenBank/DDBJ whole genome shotgun (WGS) entry which is preliminary data.</text>
</comment>
<keyword evidence="2" id="KW-1185">Reference proteome</keyword>
<evidence type="ECO:0000313" key="1">
    <source>
        <dbReference type="EMBL" id="PWA78248.1"/>
    </source>
</evidence>
<reference evidence="1 2" key="1">
    <citation type="journal article" date="2018" name="Mol. Plant">
        <title>The genome of Artemisia annua provides insight into the evolution of Asteraceae family and artemisinin biosynthesis.</title>
        <authorList>
            <person name="Shen Q."/>
            <person name="Zhang L."/>
            <person name="Liao Z."/>
            <person name="Wang S."/>
            <person name="Yan T."/>
            <person name="Shi P."/>
            <person name="Liu M."/>
            <person name="Fu X."/>
            <person name="Pan Q."/>
            <person name="Wang Y."/>
            <person name="Lv Z."/>
            <person name="Lu X."/>
            <person name="Zhang F."/>
            <person name="Jiang W."/>
            <person name="Ma Y."/>
            <person name="Chen M."/>
            <person name="Hao X."/>
            <person name="Li L."/>
            <person name="Tang Y."/>
            <person name="Lv G."/>
            <person name="Zhou Y."/>
            <person name="Sun X."/>
            <person name="Brodelius P.E."/>
            <person name="Rose J.K.C."/>
            <person name="Tang K."/>
        </authorList>
    </citation>
    <scope>NUCLEOTIDE SEQUENCE [LARGE SCALE GENOMIC DNA]</scope>
    <source>
        <strain evidence="2">cv. Huhao1</strain>
        <tissue evidence="1">Leaf</tissue>
    </source>
</reference>
<evidence type="ECO:0000313" key="2">
    <source>
        <dbReference type="Proteomes" id="UP000245207"/>
    </source>
</evidence>
<accession>A0A2U1NXM6</accession>
<dbReference type="EMBL" id="PKPP01002014">
    <property type="protein sequence ID" value="PWA78248.1"/>
    <property type="molecule type" value="Genomic_DNA"/>
</dbReference>
<gene>
    <name evidence="1" type="ORF">CTI12_AA217410</name>
</gene>
<organism evidence="1 2">
    <name type="scientific">Artemisia annua</name>
    <name type="common">Sweet wormwood</name>
    <dbReference type="NCBI Taxonomy" id="35608"/>
    <lineage>
        <taxon>Eukaryota</taxon>
        <taxon>Viridiplantae</taxon>
        <taxon>Streptophyta</taxon>
        <taxon>Embryophyta</taxon>
        <taxon>Tracheophyta</taxon>
        <taxon>Spermatophyta</taxon>
        <taxon>Magnoliopsida</taxon>
        <taxon>eudicotyledons</taxon>
        <taxon>Gunneridae</taxon>
        <taxon>Pentapetalae</taxon>
        <taxon>asterids</taxon>
        <taxon>campanulids</taxon>
        <taxon>Asterales</taxon>
        <taxon>Asteraceae</taxon>
        <taxon>Asteroideae</taxon>
        <taxon>Anthemideae</taxon>
        <taxon>Artemisiinae</taxon>
        <taxon>Artemisia</taxon>
    </lineage>
</organism>
<dbReference type="AlphaFoldDB" id="A0A2U1NXM6"/>
<name>A0A2U1NXM6_ARTAN</name>
<protein>
    <submittedName>
        <fullName evidence="1">Calcium-binding EF-hand</fullName>
    </submittedName>
</protein>